<evidence type="ECO:0000313" key="6">
    <source>
        <dbReference type="Proteomes" id="UP000661607"/>
    </source>
</evidence>
<organism evidence="5 6">
    <name type="scientific">Nonomuraea africana</name>
    <dbReference type="NCBI Taxonomy" id="46171"/>
    <lineage>
        <taxon>Bacteria</taxon>
        <taxon>Bacillati</taxon>
        <taxon>Actinomycetota</taxon>
        <taxon>Actinomycetes</taxon>
        <taxon>Streptosporangiales</taxon>
        <taxon>Streptosporangiaceae</taxon>
        <taxon>Nonomuraea</taxon>
    </lineage>
</organism>
<evidence type="ECO:0000313" key="5">
    <source>
        <dbReference type="EMBL" id="MBE1564742.1"/>
    </source>
</evidence>
<feature type="repeat" description="WD" evidence="3">
    <location>
        <begin position="1013"/>
        <end position="1054"/>
    </location>
</feature>
<evidence type="ECO:0000259" key="4">
    <source>
        <dbReference type="Pfam" id="PF20703"/>
    </source>
</evidence>
<evidence type="ECO:0000256" key="2">
    <source>
        <dbReference type="ARBA" id="ARBA00022737"/>
    </source>
</evidence>
<dbReference type="Proteomes" id="UP000661607">
    <property type="component" value="Unassembled WGS sequence"/>
</dbReference>
<evidence type="ECO:0000256" key="3">
    <source>
        <dbReference type="PROSITE-ProRule" id="PRU00221"/>
    </source>
</evidence>
<dbReference type="Gene3D" id="2.40.10.120">
    <property type="match status" value="1"/>
</dbReference>
<dbReference type="InterPro" id="IPR027417">
    <property type="entry name" value="P-loop_NTPase"/>
</dbReference>
<feature type="domain" description="Novel STAND NTPase 1" evidence="4">
    <location>
        <begin position="206"/>
        <end position="596"/>
    </location>
</feature>
<dbReference type="Gene3D" id="2.130.10.10">
    <property type="entry name" value="YVTN repeat-like/Quinoprotein amine dehydrogenase"/>
    <property type="match status" value="2"/>
</dbReference>
<dbReference type="InterPro" id="IPR009003">
    <property type="entry name" value="Peptidase_S1_PA"/>
</dbReference>
<comment type="caution">
    <text evidence="5">The sequence shown here is derived from an EMBL/GenBank/DDBJ whole genome shotgun (WGS) entry which is preliminary data.</text>
</comment>
<dbReference type="InterPro" id="IPR050505">
    <property type="entry name" value="WDR55/POC1"/>
</dbReference>
<protein>
    <submittedName>
        <fullName evidence="5">WD40 repeat protein</fullName>
    </submittedName>
</protein>
<gene>
    <name evidence="5" type="ORF">H4W81_007521</name>
</gene>
<keyword evidence="2" id="KW-0677">Repeat</keyword>
<dbReference type="SUPFAM" id="SSF50494">
    <property type="entry name" value="Trypsin-like serine proteases"/>
    <property type="match status" value="1"/>
</dbReference>
<dbReference type="SUPFAM" id="SSF82171">
    <property type="entry name" value="DPP6 N-terminal domain-like"/>
    <property type="match status" value="1"/>
</dbReference>
<dbReference type="Pfam" id="PF20703">
    <property type="entry name" value="nSTAND1"/>
    <property type="match status" value="1"/>
</dbReference>
<dbReference type="InterPro" id="IPR049052">
    <property type="entry name" value="nSTAND1"/>
</dbReference>
<dbReference type="RefSeq" id="WP_192779067.1">
    <property type="nucleotide sequence ID" value="NZ_BAAASY010000009.1"/>
</dbReference>
<dbReference type="SMART" id="SM00320">
    <property type="entry name" value="WD40"/>
    <property type="match status" value="2"/>
</dbReference>
<dbReference type="SUPFAM" id="SSF52540">
    <property type="entry name" value="P-loop containing nucleoside triphosphate hydrolases"/>
    <property type="match status" value="1"/>
</dbReference>
<dbReference type="PANTHER" id="PTHR44019:SF8">
    <property type="entry name" value="POC1 CENTRIOLAR PROTEIN HOMOLOG"/>
    <property type="match status" value="1"/>
</dbReference>
<evidence type="ECO:0000256" key="1">
    <source>
        <dbReference type="ARBA" id="ARBA00022574"/>
    </source>
</evidence>
<keyword evidence="6" id="KW-1185">Reference proteome</keyword>
<sequence length="1347" mass="145466">MALPSSSAVRVQGPAGVSGGGCLVGPREVVTCAHVVSGALGLCVDERPDEPVLIDFPLFGDEHEPIAAHVVAWDAHGDLAGLRLAEPPPRGVLPTRLVSAPHYWGHPFRALGFPVGHDDSGVWAHGRLLARRGDGWLQVENTGSVGHGLRPGFSGAMVWDDELDAAVGIVVAEDKDLTTRTAYVIPADVLLRGWPELAARAPAASPYRGLEAFGESDADVFFGRAEEARELRDRVAGPGLTVVYGPSGSGKSSLVLAGLLPLLGADPGVRALTLRPSQGRTPLSALAAVLLPELEPERAEAARMADLPALTRVLRDGGIVEVVQRLRARSGADRIVLVIDQFEEIYTSRHPHEEFVTALLPLLETASAGAHTLVTLRADFSGQMLEHPRLAELQRGAVYPVGTLGRDRLREVIEAPAARAGGVRFQDGLVDRILDDVGDEQGRLPLVEFALTMLWERQRDGVLTHDAYLRLGGAAGALAAYAEQIWHERLSADPLRARSLLLQLVRQAQGQEPTCATLPKEAFSEEEWRLGQELATTRLLVAAEGPPGVHTLRLAHESLISRWDRLRDWVEADHDFRAWHHELQRALDRWSAERENDRLLRGGDLAVALDWLAKRGEDLRPAERDFVEESHRRSERLRKRQRRVSVGLALLLALSVVLGLLAGEGYVTSQERLRTLAAQVMADRAEESAERPDLRLLEAVAAYRGDPDDPKVTRALFNRYSGVVSIDRILAGSGVTSRHVLAGEDGTLVVQQESHAVKVWRPEEESPLPEQISFSARIKTTAMSPDGGLLAVATEEGTVELWSPRDRRLVDRLPGEPPGPGEDVLLALDPGGRQLAVHRTGERTVTVWDLRRRQSRGVSLPGRASMLRLGGDGLLSAALPGGRLLVFEPGATRPARTWRLPSAIANDGSTVVTCRDTGTTSTVRGVDLRTGRTVVEAALPPLDCAGVSEAGTLSHGGRLLLLQHVLVDLKEKRIIGAPSGHVESPVVTGREGRWSIWAAGGPGLVRFPVARTIDTNPFAVKESAVTDDGRHVVTYDADGRLRVWDARSRLLVAERYASLSGAPADGAAITRVVALTGRREIAVVGAGSRDLVLMSLPDLRPTASARLPAGSAENAPLRLHAVADGRLVVFARGVVTVWESAPLRMTGPELDLSERLPPTVSLEQDEGLRLLPSADGSAALLVDVLTRRVERWDLTLGRVTRDHLIPGSDGLVPVAVSADLTRLVSHSLTAGQHFVTWRLPASGPPTSSAEAAARGDAFDLFVLRRSNPDLFYDPSFTAFRHGDSPGHLTLFRHGGQLLYHTGEARILSTAPRDWALHLCRVLGGRSFTRDELSDLPAEADTAPCTDT</sequence>
<dbReference type="Gene3D" id="3.40.50.300">
    <property type="entry name" value="P-loop containing nucleotide triphosphate hydrolases"/>
    <property type="match status" value="1"/>
</dbReference>
<accession>A0ABR9KRU4</accession>
<proteinExistence type="predicted"/>
<dbReference type="Pfam" id="PF13365">
    <property type="entry name" value="Trypsin_2"/>
    <property type="match status" value="1"/>
</dbReference>
<dbReference type="PROSITE" id="PS50082">
    <property type="entry name" value="WD_REPEATS_2"/>
    <property type="match status" value="1"/>
</dbReference>
<dbReference type="PANTHER" id="PTHR44019">
    <property type="entry name" value="WD REPEAT-CONTAINING PROTEIN 55"/>
    <property type="match status" value="1"/>
</dbReference>
<dbReference type="InterPro" id="IPR015943">
    <property type="entry name" value="WD40/YVTN_repeat-like_dom_sf"/>
</dbReference>
<dbReference type="EMBL" id="JADBEF010000001">
    <property type="protein sequence ID" value="MBE1564742.1"/>
    <property type="molecule type" value="Genomic_DNA"/>
</dbReference>
<keyword evidence="1 3" id="KW-0853">WD repeat</keyword>
<name>A0ABR9KRU4_9ACTN</name>
<reference evidence="5 6" key="1">
    <citation type="submission" date="2020-10" db="EMBL/GenBank/DDBJ databases">
        <title>Sequencing the genomes of 1000 actinobacteria strains.</title>
        <authorList>
            <person name="Klenk H.-P."/>
        </authorList>
    </citation>
    <scope>NUCLEOTIDE SEQUENCE [LARGE SCALE GENOMIC DNA]</scope>
    <source>
        <strain evidence="5 6">DSM 43748</strain>
    </source>
</reference>
<dbReference type="InterPro" id="IPR001680">
    <property type="entry name" value="WD40_rpt"/>
</dbReference>